<name>A0A645ATF8_9ZZZZ</name>
<sequence length="139" mass="15835">MTGGDVAAGRESFRRNLAAMRRLYPEISACYAHGVYKSGLDSTDLFKIDGVWHPELYQACGIEHRFGELYCFGDHLQALLGPRYHYIVESRCIGGEEFAAALRDCRPGDVVLFLQHPTWWSERYDVARLKQALRGGDFF</sequence>
<accession>A0A645ATF8</accession>
<proteinExistence type="predicted"/>
<organism evidence="1">
    <name type="scientific">bioreactor metagenome</name>
    <dbReference type="NCBI Taxonomy" id="1076179"/>
    <lineage>
        <taxon>unclassified sequences</taxon>
        <taxon>metagenomes</taxon>
        <taxon>ecological metagenomes</taxon>
    </lineage>
</organism>
<comment type="caution">
    <text evidence="1">The sequence shown here is derived from an EMBL/GenBank/DDBJ whole genome shotgun (WGS) entry which is preliminary data.</text>
</comment>
<gene>
    <name evidence="1" type="ORF">SDC9_103159</name>
</gene>
<evidence type="ECO:0000313" key="1">
    <source>
        <dbReference type="EMBL" id="MPM56357.1"/>
    </source>
</evidence>
<dbReference type="AlphaFoldDB" id="A0A645ATF8"/>
<dbReference type="EMBL" id="VSSQ01015719">
    <property type="protein sequence ID" value="MPM56357.1"/>
    <property type="molecule type" value="Genomic_DNA"/>
</dbReference>
<protein>
    <submittedName>
        <fullName evidence="1">Uncharacterized protein</fullName>
    </submittedName>
</protein>
<reference evidence="1" key="1">
    <citation type="submission" date="2019-08" db="EMBL/GenBank/DDBJ databases">
        <authorList>
            <person name="Kucharzyk K."/>
            <person name="Murdoch R.W."/>
            <person name="Higgins S."/>
            <person name="Loffler F."/>
        </authorList>
    </citation>
    <scope>NUCLEOTIDE SEQUENCE</scope>
</reference>